<accession>A0A136Q1H9</accession>
<protein>
    <recommendedName>
        <fullName evidence="3">Type 4 fimbrial biogenesis protein PilX N-terminal domain-containing protein</fullName>
    </recommendedName>
</protein>
<dbReference type="AlphaFoldDB" id="A0A136Q1H9"/>
<gene>
    <name evidence="1" type="ORF">HMPREF3293_02566</name>
</gene>
<dbReference type="RefSeq" id="WP_066522182.1">
    <property type="nucleotide sequence ID" value="NZ_CABMOF010000007.1"/>
</dbReference>
<dbReference type="STRING" id="626937.HMPREF3293_02566"/>
<evidence type="ECO:0008006" key="3">
    <source>
        <dbReference type="Google" id="ProtNLM"/>
    </source>
</evidence>
<comment type="caution">
    <text evidence="1">The sequence shown here is derived from an EMBL/GenBank/DDBJ whole genome shotgun (WGS) entry which is preliminary data.</text>
</comment>
<name>A0A136Q1H9_9FIRM</name>
<reference evidence="1 2" key="1">
    <citation type="submission" date="2016-02" db="EMBL/GenBank/DDBJ databases">
        <authorList>
            <person name="Wen L."/>
            <person name="He K."/>
            <person name="Yang H."/>
        </authorList>
    </citation>
    <scope>NUCLEOTIDE SEQUENCE [LARGE SCALE GENOMIC DNA]</scope>
    <source>
        <strain evidence="1 2">DSM 22607</strain>
    </source>
</reference>
<dbReference type="Proteomes" id="UP000070366">
    <property type="component" value="Unassembled WGS sequence"/>
</dbReference>
<organism evidence="1 2">
    <name type="scientific">Christensenella minuta</name>
    <dbReference type="NCBI Taxonomy" id="626937"/>
    <lineage>
        <taxon>Bacteria</taxon>
        <taxon>Bacillati</taxon>
        <taxon>Bacillota</taxon>
        <taxon>Clostridia</taxon>
        <taxon>Christensenellales</taxon>
        <taxon>Christensenellaceae</taxon>
        <taxon>Christensenella</taxon>
    </lineage>
</organism>
<sequence>MNGKRRAKEGASMIIALILLIVFLVIGTSVLTAASASVGRAAALREEKQLYYFARSVASTFTEGMTDLWGTVWGPVNKMLEADREGEKTEYSYHCTVSVQNLSQDGVPDDFLSEDGTRLNMEPVALTAEGVRFDENGTLYSVGKLTAAFHVQYKSRDYQLVAEYTYQKPEDGDAETGWTLVKYGRP</sequence>
<evidence type="ECO:0000313" key="1">
    <source>
        <dbReference type="EMBL" id="KXK64487.1"/>
    </source>
</evidence>
<keyword evidence="2" id="KW-1185">Reference proteome</keyword>
<dbReference type="OrthoDB" id="9965580at2"/>
<proteinExistence type="predicted"/>
<evidence type="ECO:0000313" key="2">
    <source>
        <dbReference type="Proteomes" id="UP000070366"/>
    </source>
</evidence>
<dbReference type="EMBL" id="LSZW01000064">
    <property type="protein sequence ID" value="KXK64487.1"/>
    <property type="molecule type" value="Genomic_DNA"/>
</dbReference>
<dbReference type="KEGG" id="cmiu:B1H56_00620"/>